<reference evidence="3" key="1">
    <citation type="journal article" date="2021" name="PeerJ">
        <title>Extensive microbial diversity within the chicken gut microbiome revealed by metagenomics and culture.</title>
        <authorList>
            <person name="Gilroy R."/>
            <person name="Ravi A."/>
            <person name="Getino M."/>
            <person name="Pursley I."/>
            <person name="Horton D.L."/>
            <person name="Alikhan N.F."/>
            <person name="Baker D."/>
            <person name="Gharbi K."/>
            <person name="Hall N."/>
            <person name="Watson M."/>
            <person name="Adriaenssens E.M."/>
            <person name="Foster-Nyarko E."/>
            <person name="Jarju S."/>
            <person name="Secka A."/>
            <person name="Antonio M."/>
            <person name="Oren A."/>
            <person name="Chaudhuri R.R."/>
            <person name="La Ragione R."/>
            <person name="Hildebrand F."/>
            <person name="Pallen M.J."/>
        </authorList>
    </citation>
    <scope>NUCLEOTIDE SEQUENCE</scope>
    <source>
        <strain evidence="3">14324</strain>
    </source>
</reference>
<dbReference type="Proteomes" id="UP000824041">
    <property type="component" value="Unassembled WGS sequence"/>
</dbReference>
<comment type="caution">
    <text evidence="3">The sequence shown here is derived from an EMBL/GenBank/DDBJ whole genome shotgun (WGS) entry which is preliminary data.</text>
</comment>
<proteinExistence type="inferred from homology"/>
<evidence type="ECO:0000313" key="3">
    <source>
        <dbReference type="EMBL" id="HIZ22289.1"/>
    </source>
</evidence>
<dbReference type="HAMAP" id="MF_00048">
    <property type="entry name" value="UPF0102"/>
    <property type="match status" value="1"/>
</dbReference>
<evidence type="ECO:0000313" key="4">
    <source>
        <dbReference type="Proteomes" id="UP000824041"/>
    </source>
</evidence>
<reference evidence="3" key="2">
    <citation type="submission" date="2021-04" db="EMBL/GenBank/DDBJ databases">
        <authorList>
            <person name="Gilroy R."/>
        </authorList>
    </citation>
    <scope>NUCLEOTIDE SEQUENCE</scope>
    <source>
        <strain evidence="3">14324</strain>
    </source>
</reference>
<dbReference type="PANTHER" id="PTHR34039:SF1">
    <property type="entry name" value="UPF0102 PROTEIN YRAN"/>
    <property type="match status" value="1"/>
</dbReference>
<dbReference type="CDD" id="cd20736">
    <property type="entry name" value="PoNe_Nuclease"/>
    <property type="match status" value="1"/>
</dbReference>
<dbReference type="AlphaFoldDB" id="A0A9D2IT76"/>
<dbReference type="Pfam" id="PF02021">
    <property type="entry name" value="UPF0102"/>
    <property type="match status" value="1"/>
</dbReference>
<evidence type="ECO:0000256" key="2">
    <source>
        <dbReference type="HAMAP-Rule" id="MF_00048"/>
    </source>
</evidence>
<dbReference type="GO" id="GO:0003676">
    <property type="term" value="F:nucleic acid binding"/>
    <property type="evidence" value="ECO:0007669"/>
    <property type="project" value="InterPro"/>
</dbReference>
<dbReference type="PANTHER" id="PTHR34039">
    <property type="entry name" value="UPF0102 PROTEIN YRAN"/>
    <property type="match status" value="1"/>
</dbReference>
<sequence>MNKRKVGGYYEEQAALFLEKQGLVIQERNFRCKMGEVDLIAKDGAAVVFVEVKYRFSEKAGTPLEAVDKKKQKIISRAALWYLTVHFHRVDLPCRFDVVGFVKEKPVWIKNAFDFCG</sequence>
<dbReference type="NCBIfam" id="TIGR00252">
    <property type="entry name" value="YraN family protein"/>
    <property type="match status" value="1"/>
</dbReference>
<accession>A0A9D2IT76</accession>
<gene>
    <name evidence="3" type="ORF">IAA21_05765</name>
</gene>
<dbReference type="InterPro" id="IPR011335">
    <property type="entry name" value="Restrct_endonuc-II-like"/>
</dbReference>
<name>A0A9D2IT76_9FIRM</name>
<dbReference type="SUPFAM" id="SSF52980">
    <property type="entry name" value="Restriction endonuclease-like"/>
    <property type="match status" value="1"/>
</dbReference>
<protein>
    <recommendedName>
        <fullName evidence="2">UPF0102 protein IAA21_05765</fullName>
    </recommendedName>
</protein>
<dbReference type="NCBIfam" id="NF009150">
    <property type="entry name" value="PRK12497.1-3"/>
    <property type="match status" value="1"/>
</dbReference>
<organism evidence="3 4">
    <name type="scientific">Candidatus Blautia faecigallinarum</name>
    <dbReference type="NCBI Taxonomy" id="2838488"/>
    <lineage>
        <taxon>Bacteria</taxon>
        <taxon>Bacillati</taxon>
        <taxon>Bacillota</taxon>
        <taxon>Clostridia</taxon>
        <taxon>Lachnospirales</taxon>
        <taxon>Lachnospiraceae</taxon>
        <taxon>Blautia</taxon>
    </lineage>
</organism>
<dbReference type="InterPro" id="IPR011856">
    <property type="entry name" value="tRNA_endonuc-like_dom_sf"/>
</dbReference>
<dbReference type="Gene3D" id="3.40.1350.10">
    <property type="match status" value="1"/>
</dbReference>
<dbReference type="EMBL" id="DXBU01000083">
    <property type="protein sequence ID" value="HIZ22289.1"/>
    <property type="molecule type" value="Genomic_DNA"/>
</dbReference>
<evidence type="ECO:0000256" key="1">
    <source>
        <dbReference type="ARBA" id="ARBA00006738"/>
    </source>
</evidence>
<comment type="similarity">
    <text evidence="1 2">Belongs to the UPF0102 family.</text>
</comment>
<dbReference type="InterPro" id="IPR003509">
    <property type="entry name" value="UPF0102_YraN-like"/>
</dbReference>